<dbReference type="OrthoDB" id="5381491at2"/>
<evidence type="ECO:0000313" key="6">
    <source>
        <dbReference type="Proteomes" id="UP000054010"/>
    </source>
</evidence>
<evidence type="ECO:0000256" key="2">
    <source>
        <dbReference type="SAM" id="Phobius"/>
    </source>
</evidence>
<proteinExistence type="predicted"/>
<evidence type="ECO:0000259" key="4">
    <source>
        <dbReference type="Pfam" id="PF14257"/>
    </source>
</evidence>
<dbReference type="eggNOG" id="COG5662">
    <property type="taxonomic scope" value="Bacteria"/>
</dbReference>
<comment type="caution">
    <text evidence="5">The sequence shown here is derived from an EMBL/GenBank/DDBJ whole genome shotgun (WGS) entry which is preliminary data.</text>
</comment>
<keyword evidence="3" id="KW-0732">Signal</keyword>
<name>E1ID51_9CHLR</name>
<protein>
    <recommendedName>
        <fullName evidence="4">DUF4349 domain-containing protein</fullName>
    </recommendedName>
</protein>
<dbReference type="STRING" id="765420.OSCT_1252"/>
<evidence type="ECO:0000256" key="1">
    <source>
        <dbReference type="SAM" id="Coils"/>
    </source>
</evidence>
<keyword evidence="2" id="KW-0812">Transmembrane</keyword>
<dbReference type="AlphaFoldDB" id="E1ID51"/>
<evidence type="ECO:0000256" key="3">
    <source>
        <dbReference type="SAM" id="SignalP"/>
    </source>
</evidence>
<dbReference type="HOGENOM" id="CLU_046535_1_2_0"/>
<gene>
    <name evidence="5" type="ORF">OSCT_1252</name>
</gene>
<reference evidence="5 6" key="1">
    <citation type="journal article" date="2011" name="J. Bacteriol.">
        <title>Draft genome sequence of the anoxygenic filamentous phototrophic bacterium Oscillochloris trichoides subsp. DG-6.</title>
        <authorList>
            <person name="Kuznetsov B.B."/>
            <person name="Ivanovsky R.N."/>
            <person name="Keppen O.I."/>
            <person name="Sukhacheva M.V."/>
            <person name="Bumazhkin B.K."/>
            <person name="Patutina E.O."/>
            <person name="Beletsky A.V."/>
            <person name="Mardanov A.V."/>
            <person name="Baslerov R.V."/>
            <person name="Panteleeva A.N."/>
            <person name="Kolganova T.V."/>
            <person name="Ravin N.V."/>
            <person name="Skryabin K.G."/>
        </authorList>
    </citation>
    <scope>NUCLEOTIDE SEQUENCE [LARGE SCALE GENOMIC DNA]</scope>
    <source>
        <strain evidence="5 6">DG-6</strain>
    </source>
</reference>
<feature type="transmembrane region" description="Helical" evidence="2">
    <location>
        <begin position="265"/>
        <end position="286"/>
    </location>
</feature>
<keyword evidence="1" id="KW-0175">Coiled coil</keyword>
<dbReference type="Pfam" id="PF14257">
    <property type="entry name" value="DUF4349"/>
    <property type="match status" value="1"/>
</dbReference>
<evidence type="ECO:0000313" key="5">
    <source>
        <dbReference type="EMBL" id="EFO80883.1"/>
    </source>
</evidence>
<keyword evidence="2" id="KW-1133">Transmembrane helix</keyword>
<dbReference type="Proteomes" id="UP000054010">
    <property type="component" value="Unassembled WGS sequence"/>
</dbReference>
<dbReference type="EMBL" id="ADVR01000036">
    <property type="protein sequence ID" value="EFO80883.1"/>
    <property type="molecule type" value="Genomic_DNA"/>
</dbReference>
<dbReference type="InterPro" id="IPR025645">
    <property type="entry name" value="DUF4349"/>
</dbReference>
<dbReference type="PROSITE" id="PS51257">
    <property type="entry name" value="PROKAR_LIPOPROTEIN"/>
    <property type="match status" value="1"/>
</dbReference>
<feature type="signal peptide" evidence="3">
    <location>
        <begin position="1"/>
        <end position="25"/>
    </location>
</feature>
<feature type="domain" description="DUF4349" evidence="4">
    <location>
        <begin position="77"/>
        <end position="287"/>
    </location>
</feature>
<feature type="coiled-coil region" evidence="1">
    <location>
        <begin position="156"/>
        <end position="190"/>
    </location>
</feature>
<organism evidence="5 6">
    <name type="scientific">Oscillochloris trichoides DG-6</name>
    <dbReference type="NCBI Taxonomy" id="765420"/>
    <lineage>
        <taxon>Bacteria</taxon>
        <taxon>Bacillati</taxon>
        <taxon>Chloroflexota</taxon>
        <taxon>Chloroflexia</taxon>
        <taxon>Chloroflexales</taxon>
        <taxon>Chloroflexineae</taxon>
        <taxon>Oscillochloridaceae</taxon>
        <taxon>Oscillochloris</taxon>
    </lineage>
</organism>
<sequence>MRTLKLLTLALLATLLLTACGGAQSAEAPLPMATAAADTMSNTGGVAPGAPAALESYAEKDEEARQQPASDQPASQRMVIKTAYLSIEVPKVSDAEASIRARAEQLGGYVVSVQTSGSGDYQTASITIRVPSAQYSTAISDVEGLATKVLSRNLGGEDVTEEFVDLESRLRNLEATRTRLLDLLNQATDVEDAIQVNAALTDVQGQIEVIQGRMKYLKDSVAMATISVDLRPVPPQPTIVPEDGWQPLRVARQALGDLVSFGQGLLELGIVLLIWTPVWLPLLLLIRWGWRKLRRKAPTT</sequence>
<keyword evidence="2" id="KW-0472">Membrane</keyword>
<accession>E1ID51</accession>
<feature type="chain" id="PRO_5003146945" description="DUF4349 domain-containing protein" evidence="3">
    <location>
        <begin position="26"/>
        <end position="300"/>
    </location>
</feature>
<keyword evidence="6" id="KW-1185">Reference proteome</keyword>